<dbReference type="SMART" id="SM00516">
    <property type="entry name" value="SEC14"/>
    <property type="match status" value="1"/>
</dbReference>
<evidence type="ECO:0000313" key="2">
    <source>
        <dbReference type="EMBL" id="PWN36506.1"/>
    </source>
</evidence>
<dbReference type="SUPFAM" id="SSF46938">
    <property type="entry name" value="CRAL/TRIO N-terminal domain"/>
    <property type="match status" value="1"/>
</dbReference>
<accession>A0A316VG52</accession>
<feature type="domain" description="CRAL-TRIO" evidence="1">
    <location>
        <begin position="95"/>
        <end position="272"/>
    </location>
</feature>
<dbReference type="InParanoid" id="A0A316VG52"/>
<dbReference type="InterPro" id="IPR036865">
    <property type="entry name" value="CRAL-TRIO_dom_sf"/>
</dbReference>
<dbReference type="Gene3D" id="3.40.525.10">
    <property type="entry name" value="CRAL-TRIO lipid binding domain"/>
    <property type="match status" value="1"/>
</dbReference>
<proteinExistence type="predicted"/>
<dbReference type="InterPro" id="IPR051026">
    <property type="entry name" value="PI/PC_transfer"/>
</dbReference>
<dbReference type="InterPro" id="IPR036273">
    <property type="entry name" value="CRAL/TRIO_N_dom_sf"/>
</dbReference>
<dbReference type="RefSeq" id="XP_025356808.1">
    <property type="nucleotide sequence ID" value="XM_025497095.1"/>
</dbReference>
<dbReference type="PROSITE" id="PS50191">
    <property type="entry name" value="CRAL_TRIO"/>
    <property type="match status" value="1"/>
</dbReference>
<organism evidence="2 3">
    <name type="scientific">Meira miltonrushii</name>
    <dbReference type="NCBI Taxonomy" id="1280837"/>
    <lineage>
        <taxon>Eukaryota</taxon>
        <taxon>Fungi</taxon>
        <taxon>Dikarya</taxon>
        <taxon>Basidiomycota</taxon>
        <taxon>Ustilaginomycotina</taxon>
        <taxon>Exobasidiomycetes</taxon>
        <taxon>Exobasidiales</taxon>
        <taxon>Brachybasidiaceae</taxon>
        <taxon>Meira</taxon>
    </lineage>
</organism>
<dbReference type="Pfam" id="PF00650">
    <property type="entry name" value="CRAL_TRIO"/>
    <property type="match status" value="1"/>
</dbReference>
<reference evidence="2 3" key="1">
    <citation type="journal article" date="2018" name="Mol. Biol. Evol.">
        <title>Broad Genomic Sampling Reveals a Smut Pathogenic Ancestry of the Fungal Clade Ustilaginomycotina.</title>
        <authorList>
            <person name="Kijpornyongpan T."/>
            <person name="Mondo S.J."/>
            <person name="Barry K."/>
            <person name="Sandor L."/>
            <person name="Lee J."/>
            <person name="Lipzen A."/>
            <person name="Pangilinan J."/>
            <person name="LaButti K."/>
            <person name="Hainaut M."/>
            <person name="Henrissat B."/>
            <person name="Grigoriev I.V."/>
            <person name="Spatafora J.W."/>
            <person name="Aime M.C."/>
        </authorList>
    </citation>
    <scope>NUCLEOTIDE SEQUENCE [LARGE SCALE GENOMIC DNA]</scope>
    <source>
        <strain evidence="2 3">MCA 3882</strain>
    </source>
</reference>
<dbReference type="PANTHER" id="PTHR45657">
    <property type="entry name" value="CRAL-TRIO DOMAIN-CONTAINING PROTEIN YKL091C-RELATED"/>
    <property type="match status" value="1"/>
</dbReference>
<dbReference type="Proteomes" id="UP000245771">
    <property type="component" value="Unassembled WGS sequence"/>
</dbReference>
<keyword evidence="3" id="KW-1185">Reference proteome</keyword>
<dbReference type="OrthoDB" id="30289at2759"/>
<name>A0A316VG52_9BASI</name>
<dbReference type="CDD" id="cd00170">
    <property type="entry name" value="SEC14"/>
    <property type="match status" value="1"/>
</dbReference>
<dbReference type="AlphaFoldDB" id="A0A316VG52"/>
<protein>
    <submittedName>
        <fullName evidence="2">CRAL/TRIO domain-containing protein</fullName>
    </submittedName>
</protein>
<dbReference type="STRING" id="1280837.A0A316VG52"/>
<gene>
    <name evidence="2" type="ORF">FA14DRAFT_140353</name>
</gene>
<evidence type="ECO:0000313" key="3">
    <source>
        <dbReference type="Proteomes" id="UP000245771"/>
    </source>
</evidence>
<dbReference type="InterPro" id="IPR001251">
    <property type="entry name" value="CRAL-TRIO_dom"/>
</dbReference>
<dbReference type="InterPro" id="IPR011074">
    <property type="entry name" value="CRAL/TRIO_N_dom"/>
</dbReference>
<dbReference type="Gene3D" id="1.10.8.20">
    <property type="entry name" value="N-terminal domain of phosphatidylinositol transfer protein sec14p"/>
    <property type="match status" value="1"/>
</dbReference>
<sequence length="322" mass="37130">MSSSEVKTKVVIPQGWHGNLNESQQTAYNTFKQKVEADYGSCSSNETWFDEVTLLRFLRARKFDVEKAIEQFSATDSWRKEINLEHLFRTCSAEELAQSRRHYPRFLGRRDKHGRPIFVLRPGSLDSERQKEMFSIPPKRQFERIAILTELMVRLWLPMASFLLAKEHPVKEDIVDLGGASLGMMWTLRNHLKQASVLNSAHYPETLGTLALVNVPTFFTTLWGWIQKWFDEGTRNKMFIVDANQLKQGKLHDIIHPFDLPKVYGGELEWQYEDEPSIEQEIASLLGAKEAPDGPAEWKDGQLILFDASEKERFPDAMVGSQ</sequence>
<dbReference type="EMBL" id="KZ819602">
    <property type="protein sequence ID" value="PWN36506.1"/>
    <property type="molecule type" value="Genomic_DNA"/>
</dbReference>
<dbReference type="Pfam" id="PF03765">
    <property type="entry name" value="CRAL_TRIO_N"/>
    <property type="match status" value="1"/>
</dbReference>
<dbReference type="GeneID" id="37018876"/>
<dbReference type="SUPFAM" id="SSF52087">
    <property type="entry name" value="CRAL/TRIO domain"/>
    <property type="match status" value="1"/>
</dbReference>
<evidence type="ECO:0000259" key="1">
    <source>
        <dbReference type="PROSITE" id="PS50191"/>
    </source>
</evidence>
<dbReference type="SMART" id="SM01100">
    <property type="entry name" value="CRAL_TRIO_N"/>
    <property type="match status" value="1"/>
</dbReference>
<dbReference type="PANTHER" id="PTHR45657:SF3">
    <property type="entry name" value="TRANSPORTER, PUTATIVE (AFU_ORTHOLOGUE AFUA_5G09260)-RELATED"/>
    <property type="match status" value="1"/>
</dbReference>